<gene>
    <name evidence="10" type="ORF">MNEG_8388</name>
</gene>
<dbReference type="Gene3D" id="1.10.10.60">
    <property type="entry name" value="Homeodomain-like"/>
    <property type="match status" value="1"/>
</dbReference>
<dbReference type="PROSITE" id="PS51294">
    <property type="entry name" value="HTH_MYB"/>
    <property type="match status" value="1"/>
</dbReference>
<feature type="domain" description="HTH myb-type" evidence="9">
    <location>
        <begin position="1"/>
        <end position="62"/>
    </location>
</feature>
<dbReference type="InterPro" id="IPR001005">
    <property type="entry name" value="SANT/Myb"/>
</dbReference>
<protein>
    <submittedName>
        <fullName evidence="10">Myb-related protein B</fullName>
    </submittedName>
</protein>
<reference evidence="10 11" key="1">
    <citation type="journal article" date="2013" name="BMC Genomics">
        <title>Reconstruction of the lipid metabolism for the microalga Monoraphidium neglectum from its genome sequence reveals characteristics suitable for biofuel production.</title>
        <authorList>
            <person name="Bogen C."/>
            <person name="Al-Dilaimi A."/>
            <person name="Albersmeier A."/>
            <person name="Wichmann J."/>
            <person name="Grundmann M."/>
            <person name="Rupp O."/>
            <person name="Lauersen K.J."/>
            <person name="Blifernez-Klassen O."/>
            <person name="Kalinowski J."/>
            <person name="Goesmann A."/>
            <person name="Mussgnug J.H."/>
            <person name="Kruse O."/>
        </authorList>
    </citation>
    <scope>NUCLEOTIDE SEQUENCE [LARGE SCALE GENOMIC DNA]</scope>
    <source>
        <strain evidence="10 11">SAG 48.87</strain>
    </source>
</reference>
<dbReference type="InterPro" id="IPR017930">
    <property type="entry name" value="Myb_dom"/>
</dbReference>
<accession>A0A0D2M8E3</accession>
<keyword evidence="3" id="KW-0805">Transcription regulation</keyword>
<keyword evidence="4" id="KW-0238">DNA-binding</keyword>
<dbReference type="Proteomes" id="UP000054498">
    <property type="component" value="Unassembled WGS sequence"/>
</dbReference>
<dbReference type="OrthoDB" id="2143914at2759"/>
<evidence type="ECO:0000256" key="4">
    <source>
        <dbReference type="ARBA" id="ARBA00023125"/>
    </source>
</evidence>
<evidence type="ECO:0000259" key="9">
    <source>
        <dbReference type="PROSITE" id="PS51294"/>
    </source>
</evidence>
<keyword evidence="6" id="KW-0539">Nucleus</keyword>
<comment type="subcellular location">
    <subcellularLocation>
        <location evidence="1">Nucleus</location>
    </subcellularLocation>
</comment>
<dbReference type="InterPro" id="IPR009057">
    <property type="entry name" value="Homeodomain-like_sf"/>
</dbReference>
<evidence type="ECO:0000313" key="10">
    <source>
        <dbReference type="EMBL" id="KIY99574.1"/>
    </source>
</evidence>
<feature type="domain" description="Myb-like" evidence="8">
    <location>
        <begin position="13"/>
        <end position="58"/>
    </location>
</feature>
<dbReference type="PROSITE" id="PS50090">
    <property type="entry name" value="MYB_LIKE"/>
    <property type="match status" value="1"/>
</dbReference>
<dbReference type="KEGG" id="mng:MNEG_8388"/>
<dbReference type="PANTHER" id="PTHR47997:SF75">
    <property type="entry name" value="MYB DOMAIN PROTEIN 55"/>
    <property type="match status" value="1"/>
</dbReference>
<dbReference type="InterPro" id="IPR051953">
    <property type="entry name" value="Plant_SW-associated_TFs"/>
</dbReference>
<evidence type="ECO:0000256" key="2">
    <source>
        <dbReference type="ARBA" id="ARBA00022737"/>
    </source>
</evidence>
<organism evidence="10 11">
    <name type="scientific">Monoraphidium neglectum</name>
    <dbReference type="NCBI Taxonomy" id="145388"/>
    <lineage>
        <taxon>Eukaryota</taxon>
        <taxon>Viridiplantae</taxon>
        <taxon>Chlorophyta</taxon>
        <taxon>core chlorophytes</taxon>
        <taxon>Chlorophyceae</taxon>
        <taxon>CS clade</taxon>
        <taxon>Sphaeropleales</taxon>
        <taxon>Selenastraceae</taxon>
        <taxon>Monoraphidium</taxon>
    </lineage>
</organism>
<dbReference type="CDD" id="cd00167">
    <property type="entry name" value="SANT"/>
    <property type="match status" value="1"/>
</dbReference>
<dbReference type="SUPFAM" id="SSF46689">
    <property type="entry name" value="Homeodomain-like"/>
    <property type="match status" value="1"/>
</dbReference>
<feature type="region of interest" description="Disordered" evidence="7">
    <location>
        <begin position="93"/>
        <end position="152"/>
    </location>
</feature>
<dbReference type="GO" id="GO:0005634">
    <property type="term" value="C:nucleus"/>
    <property type="evidence" value="ECO:0007669"/>
    <property type="project" value="UniProtKB-SubCell"/>
</dbReference>
<evidence type="ECO:0000256" key="5">
    <source>
        <dbReference type="ARBA" id="ARBA00023163"/>
    </source>
</evidence>
<feature type="compositionally biased region" description="Low complexity" evidence="7">
    <location>
        <begin position="93"/>
        <end position="107"/>
    </location>
</feature>
<feature type="compositionally biased region" description="Acidic residues" evidence="7">
    <location>
        <begin position="110"/>
        <end position="121"/>
    </location>
</feature>
<feature type="compositionally biased region" description="Gly residues" evidence="7">
    <location>
        <begin position="127"/>
        <end position="142"/>
    </location>
</feature>
<evidence type="ECO:0000313" key="11">
    <source>
        <dbReference type="Proteomes" id="UP000054498"/>
    </source>
</evidence>
<keyword evidence="2" id="KW-0677">Repeat</keyword>
<evidence type="ECO:0000256" key="3">
    <source>
        <dbReference type="ARBA" id="ARBA00023015"/>
    </source>
</evidence>
<keyword evidence="11" id="KW-1185">Reference proteome</keyword>
<evidence type="ECO:0000259" key="8">
    <source>
        <dbReference type="PROSITE" id="PS50090"/>
    </source>
</evidence>
<sequence length="498" mass="48588">MDELKKGAWTPEEAPFSEYEDAVILKAHDIHGNKWSVIAKLLPGRTDNAVKNRWNSTLKRKAGTQGLRNRFLSRGVTLDLLLTQFAHHAHDNAAASGHHAHRGGAASPCDSDDSGSDDMEDVTPSGGSTGGAGGDGSAGSGGSDDEGSSPAAHGHYGYAHGVAVGLGAAHAGVAAAYGAPAYCYGAGAYGYAAPQQQLPHLRVHALAHGCAGAGSAGTTYSGGDDDDCCDTLDAMHFIGSVGASAGAIASGCSPVTQGSPFFGGVAPPAEPEDPNSQDSIQTLLDDFAAAGAAAAAASAAAAAAAASAGGFEDVCGGIVVGAAADVGGHDAAWRAAGCSSSFSSKRELAGDEADGTASPLKRLRICGSSGAFGAGAVACADDELPICYADQRAGGCGDAGAAAAAAVRQQQQQQHAEAQPAYQWGFAAGAAAPRAEAGCVGPSEDGQAGGGAGAGAAGGAAGEAGPFDLLDALPLSVRSCLVDAAALYLANDASGLAA</sequence>
<evidence type="ECO:0000256" key="1">
    <source>
        <dbReference type="ARBA" id="ARBA00004123"/>
    </source>
</evidence>
<dbReference type="PANTHER" id="PTHR47997">
    <property type="entry name" value="MYB DOMAIN PROTEIN 55"/>
    <property type="match status" value="1"/>
</dbReference>
<dbReference type="GeneID" id="25741264"/>
<keyword evidence="5" id="KW-0804">Transcription</keyword>
<evidence type="ECO:0000256" key="7">
    <source>
        <dbReference type="SAM" id="MobiDB-lite"/>
    </source>
</evidence>
<dbReference type="AlphaFoldDB" id="A0A0D2M8E3"/>
<evidence type="ECO:0000256" key="6">
    <source>
        <dbReference type="ARBA" id="ARBA00023242"/>
    </source>
</evidence>
<name>A0A0D2M8E3_9CHLO</name>
<proteinExistence type="predicted"/>
<dbReference type="RefSeq" id="XP_013898594.1">
    <property type="nucleotide sequence ID" value="XM_014043140.1"/>
</dbReference>
<dbReference type="GO" id="GO:0003677">
    <property type="term" value="F:DNA binding"/>
    <property type="evidence" value="ECO:0007669"/>
    <property type="project" value="UniProtKB-KW"/>
</dbReference>
<dbReference type="Pfam" id="PF00249">
    <property type="entry name" value="Myb_DNA-binding"/>
    <property type="match status" value="1"/>
</dbReference>
<dbReference type="SMART" id="SM00717">
    <property type="entry name" value="SANT"/>
    <property type="match status" value="1"/>
</dbReference>
<dbReference type="EMBL" id="KK101807">
    <property type="protein sequence ID" value="KIY99574.1"/>
    <property type="molecule type" value="Genomic_DNA"/>
</dbReference>